<accession>A0A178K263</accession>
<dbReference type="InterPro" id="IPR009288">
    <property type="entry name" value="AIG2-like_dom"/>
</dbReference>
<feature type="domain" description="Gamma-glutamylcyclotransferase AIG2-like" evidence="1">
    <location>
        <begin position="5"/>
        <end position="108"/>
    </location>
</feature>
<comment type="caution">
    <text evidence="2">The sequence shown here is derived from an EMBL/GenBank/DDBJ whole genome shotgun (WGS) entry which is preliminary data.</text>
</comment>
<dbReference type="EMBL" id="LVHF01000033">
    <property type="protein sequence ID" value="OAN11196.1"/>
    <property type="molecule type" value="Genomic_DNA"/>
</dbReference>
<dbReference type="Gene3D" id="3.10.490.10">
    <property type="entry name" value="Gamma-glutamyl cyclotransferase-like"/>
    <property type="match status" value="1"/>
</dbReference>
<organism evidence="2 3">
    <name type="scientific">Photobacterium jeanii</name>
    <dbReference type="NCBI Taxonomy" id="858640"/>
    <lineage>
        <taxon>Bacteria</taxon>
        <taxon>Pseudomonadati</taxon>
        <taxon>Pseudomonadota</taxon>
        <taxon>Gammaproteobacteria</taxon>
        <taxon>Vibrionales</taxon>
        <taxon>Vibrionaceae</taxon>
        <taxon>Photobacterium</taxon>
    </lineage>
</organism>
<dbReference type="OrthoDB" id="5070127at2"/>
<evidence type="ECO:0000259" key="1">
    <source>
        <dbReference type="Pfam" id="PF06094"/>
    </source>
</evidence>
<evidence type="ECO:0000313" key="2">
    <source>
        <dbReference type="EMBL" id="OAN11196.1"/>
    </source>
</evidence>
<evidence type="ECO:0000313" key="3">
    <source>
        <dbReference type="Proteomes" id="UP000078503"/>
    </source>
</evidence>
<proteinExistence type="predicted"/>
<name>A0A178K263_9GAMM</name>
<dbReference type="InterPro" id="IPR036568">
    <property type="entry name" value="GGCT-like_sf"/>
</dbReference>
<sequence length="110" mass="12351">MLDKLFVYGTLCPGRPNEHVMTAIGGEWREGFVRGHLKGKGWGAEMGFPGIELAEDGEKVNGFVFISENLADNWHKLDEFEGSEYSRVVTPVYLEDGTSLDAYIYMLSEQ</sequence>
<dbReference type="CDD" id="cd06661">
    <property type="entry name" value="GGCT_like"/>
    <property type="match status" value="1"/>
</dbReference>
<dbReference type="AlphaFoldDB" id="A0A178K263"/>
<gene>
    <name evidence="2" type="ORF">A3K86_19755</name>
</gene>
<dbReference type="STRING" id="858640.A3K86_19755"/>
<keyword evidence="3" id="KW-1185">Reference proteome</keyword>
<protein>
    <recommendedName>
        <fullName evidence="1">Gamma-glutamylcyclotransferase AIG2-like domain-containing protein</fullName>
    </recommendedName>
</protein>
<dbReference type="Pfam" id="PF06094">
    <property type="entry name" value="GGACT"/>
    <property type="match status" value="1"/>
</dbReference>
<dbReference type="RefSeq" id="WP_068335480.1">
    <property type="nucleotide sequence ID" value="NZ_LVHF01000033.1"/>
</dbReference>
<dbReference type="InterPro" id="IPR013024">
    <property type="entry name" value="GGCT-like"/>
</dbReference>
<dbReference type="SUPFAM" id="SSF110857">
    <property type="entry name" value="Gamma-glutamyl cyclotransferase-like"/>
    <property type="match status" value="1"/>
</dbReference>
<reference evidence="2 3" key="1">
    <citation type="submission" date="2016-03" db="EMBL/GenBank/DDBJ databases">
        <title>Photobacterium proteolyticum sp. nov. a protease producing bacterium isolated from ocean sediments of Laizhou Bay.</title>
        <authorList>
            <person name="Li Y."/>
        </authorList>
    </citation>
    <scope>NUCLEOTIDE SEQUENCE [LARGE SCALE GENOMIC DNA]</scope>
    <source>
        <strain evidence="2 3">R-40508</strain>
    </source>
</reference>
<dbReference type="Proteomes" id="UP000078503">
    <property type="component" value="Unassembled WGS sequence"/>
</dbReference>